<dbReference type="PANTHER" id="PTHR23513:SF6">
    <property type="entry name" value="MAJOR FACILITATOR SUPERFAMILY ASSOCIATED DOMAIN-CONTAINING PROTEIN"/>
    <property type="match status" value="1"/>
</dbReference>
<evidence type="ECO:0000256" key="1">
    <source>
        <dbReference type="ARBA" id="ARBA00004651"/>
    </source>
</evidence>
<evidence type="ECO:0000259" key="8">
    <source>
        <dbReference type="PROSITE" id="PS50850"/>
    </source>
</evidence>
<feature type="transmembrane region" description="Helical" evidence="7">
    <location>
        <begin position="169"/>
        <end position="187"/>
    </location>
</feature>
<evidence type="ECO:0000256" key="5">
    <source>
        <dbReference type="ARBA" id="ARBA00023136"/>
    </source>
</evidence>
<dbReference type="Gene3D" id="1.20.1250.20">
    <property type="entry name" value="MFS general substrate transporter like domains"/>
    <property type="match status" value="1"/>
</dbReference>
<feature type="transmembrane region" description="Helical" evidence="7">
    <location>
        <begin position="333"/>
        <end position="356"/>
    </location>
</feature>
<dbReference type="InterPro" id="IPR020846">
    <property type="entry name" value="MFS_dom"/>
</dbReference>
<feature type="transmembrane region" description="Helical" evidence="7">
    <location>
        <begin position="242"/>
        <end position="269"/>
    </location>
</feature>
<feature type="domain" description="Major facilitator superfamily (MFS) profile" evidence="8">
    <location>
        <begin position="243"/>
        <end position="455"/>
    </location>
</feature>
<dbReference type="PANTHER" id="PTHR23513">
    <property type="entry name" value="INTEGRAL MEMBRANE EFFLUX PROTEIN-RELATED"/>
    <property type="match status" value="1"/>
</dbReference>
<dbReference type="Proteomes" id="UP001589894">
    <property type="component" value="Unassembled WGS sequence"/>
</dbReference>
<protein>
    <submittedName>
        <fullName evidence="9">MFS transporter</fullName>
    </submittedName>
</protein>
<evidence type="ECO:0000256" key="7">
    <source>
        <dbReference type="SAM" id="Phobius"/>
    </source>
</evidence>
<comment type="subcellular location">
    <subcellularLocation>
        <location evidence="1">Cell membrane</location>
        <topology evidence="1">Multi-pass membrane protein</topology>
    </subcellularLocation>
</comment>
<feature type="transmembrane region" description="Helical" evidence="7">
    <location>
        <begin position="396"/>
        <end position="416"/>
    </location>
</feature>
<evidence type="ECO:0000313" key="10">
    <source>
        <dbReference type="Proteomes" id="UP001589894"/>
    </source>
</evidence>
<evidence type="ECO:0000256" key="4">
    <source>
        <dbReference type="ARBA" id="ARBA00022989"/>
    </source>
</evidence>
<accession>A0ABV6NPX3</accession>
<organism evidence="9 10">
    <name type="scientific">Plantactinospora siamensis</name>
    <dbReference type="NCBI Taxonomy" id="555372"/>
    <lineage>
        <taxon>Bacteria</taxon>
        <taxon>Bacillati</taxon>
        <taxon>Actinomycetota</taxon>
        <taxon>Actinomycetes</taxon>
        <taxon>Micromonosporales</taxon>
        <taxon>Micromonosporaceae</taxon>
        <taxon>Plantactinospora</taxon>
    </lineage>
</organism>
<dbReference type="PROSITE" id="PS50850">
    <property type="entry name" value="MFS"/>
    <property type="match status" value="2"/>
</dbReference>
<keyword evidence="2" id="KW-1003">Cell membrane</keyword>
<keyword evidence="3 7" id="KW-0812">Transmembrane</keyword>
<gene>
    <name evidence="9" type="ORF">ACFFHU_00945</name>
</gene>
<dbReference type="RefSeq" id="WP_377334653.1">
    <property type="nucleotide sequence ID" value="NZ_JBHLUE010000001.1"/>
</dbReference>
<feature type="transmembrane region" description="Helical" evidence="7">
    <location>
        <begin position="275"/>
        <end position="300"/>
    </location>
</feature>
<evidence type="ECO:0000313" key="9">
    <source>
        <dbReference type="EMBL" id="MFC0562746.1"/>
    </source>
</evidence>
<reference evidence="9 10" key="1">
    <citation type="submission" date="2024-09" db="EMBL/GenBank/DDBJ databases">
        <authorList>
            <person name="Sun Q."/>
            <person name="Mori K."/>
        </authorList>
    </citation>
    <scope>NUCLEOTIDE SEQUENCE [LARGE SCALE GENOMIC DNA]</scope>
    <source>
        <strain evidence="9 10">TBRC 2205</strain>
    </source>
</reference>
<keyword evidence="4 7" id="KW-1133">Transmembrane helix</keyword>
<dbReference type="SUPFAM" id="SSF103473">
    <property type="entry name" value="MFS general substrate transporter"/>
    <property type="match status" value="1"/>
</dbReference>
<dbReference type="EMBL" id="JBHLUE010000001">
    <property type="protein sequence ID" value="MFC0562746.1"/>
    <property type="molecule type" value="Genomic_DNA"/>
</dbReference>
<keyword evidence="5 7" id="KW-0472">Membrane</keyword>
<evidence type="ECO:0000256" key="6">
    <source>
        <dbReference type="SAM" id="MobiDB-lite"/>
    </source>
</evidence>
<feature type="transmembrane region" description="Helical" evidence="7">
    <location>
        <begin position="144"/>
        <end position="163"/>
    </location>
</feature>
<feature type="transmembrane region" description="Helical" evidence="7">
    <location>
        <begin position="368"/>
        <end position="390"/>
    </location>
</feature>
<feature type="transmembrane region" description="Helical" evidence="7">
    <location>
        <begin position="97"/>
        <end position="115"/>
    </location>
</feature>
<evidence type="ECO:0000256" key="2">
    <source>
        <dbReference type="ARBA" id="ARBA00022475"/>
    </source>
</evidence>
<dbReference type="CDD" id="cd06173">
    <property type="entry name" value="MFS_MefA_like"/>
    <property type="match status" value="1"/>
</dbReference>
<sequence length="455" mass="46631">MNRRAGLIGLFAAETVSRIGSRMSMVALPWFVLVLTGSPAKAGVMAFAEMLPYVLGCALGGPLLDRVGVRRASIAADAVSAVAVAGIPLLYRSGHLGFGALLAAVAVAGLLRALGDTSKQAIFGQIVPDSGMDLTRATGLQDGLSRLSGMLGAPLAGLLIAALDAPTVLLIDAATFAFGALVVLLAVPARRSTSAPVAAQASVDGPASVDESAAAGGSAGAPAESYLESLRTGWRFIRRERIVLAISIMVVLTNLFDQAYSAVLAPVWARDVVGSAAALGLLFGLTGLGAVLGNLVFVAIAPRVPRWSVFAFGFLIGGSPRMFATAFATEPWLVYLVTFAGGIALAGLNPILGAVLYERVPAALRTRVLGMSQAMSWAGIPLGGLLGGALVTAIGLRVSLVVFAAAYLLTTLLPFVDRTWRQLDDRPAAGGLGSAEGDRPAEGNRLAEGEPAHVR</sequence>
<keyword evidence="10" id="KW-1185">Reference proteome</keyword>
<comment type="caution">
    <text evidence="9">The sequence shown here is derived from an EMBL/GenBank/DDBJ whole genome shotgun (WGS) entry which is preliminary data.</text>
</comment>
<name>A0ABV6NPX3_9ACTN</name>
<proteinExistence type="predicted"/>
<dbReference type="InterPro" id="IPR011701">
    <property type="entry name" value="MFS"/>
</dbReference>
<evidence type="ECO:0000256" key="3">
    <source>
        <dbReference type="ARBA" id="ARBA00022692"/>
    </source>
</evidence>
<feature type="transmembrane region" description="Helical" evidence="7">
    <location>
        <begin position="307"/>
        <end position="327"/>
    </location>
</feature>
<feature type="domain" description="Major facilitator superfamily (MFS) profile" evidence="8">
    <location>
        <begin position="1"/>
        <end position="191"/>
    </location>
</feature>
<feature type="region of interest" description="Disordered" evidence="6">
    <location>
        <begin position="429"/>
        <end position="455"/>
    </location>
</feature>
<dbReference type="Pfam" id="PF07690">
    <property type="entry name" value="MFS_1"/>
    <property type="match status" value="1"/>
</dbReference>
<feature type="compositionally biased region" description="Basic and acidic residues" evidence="6">
    <location>
        <begin position="436"/>
        <end position="455"/>
    </location>
</feature>
<dbReference type="InterPro" id="IPR036259">
    <property type="entry name" value="MFS_trans_sf"/>
</dbReference>